<gene>
    <name evidence="5" type="ORF">B1A74_13425</name>
</gene>
<dbReference type="InterPro" id="IPR013766">
    <property type="entry name" value="Thioredoxin_domain"/>
</dbReference>
<dbReference type="GO" id="GO:0016209">
    <property type="term" value="F:antioxidant activity"/>
    <property type="evidence" value="ECO:0007669"/>
    <property type="project" value="InterPro"/>
</dbReference>
<evidence type="ECO:0000259" key="4">
    <source>
        <dbReference type="PROSITE" id="PS51352"/>
    </source>
</evidence>
<dbReference type="STRING" id="252474.B1A74_13425"/>
<evidence type="ECO:0000313" key="5">
    <source>
        <dbReference type="EMBL" id="OOC08971.1"/>
    </source>
</evidence>
<dbReference type="PROSITE" id="PS00194">
    <property type="entry name" value="THIOREDOXIN_1"/>
    <property type="match status" value="1"/>
</dbReference>
<evidence type="ECO:0000313" key="6">
    <source>
        <dbReference type="Proteomes" id="UP000189177"/>
    </source>
</evidence>
<evidence type="ECO:0000256" key="2">
    <source>
        <dbReference type="SAM" id="MobiDB-lite"/>
    </source>
</evidence>
<dbReference type="RefSeq" id="WP_244269231.1">
    <property type="nucleotide sequence ID" value="NZ_MUZR01000071.1"/>
</dbReference>
<feature type="domain" description="Thioredoxin" evidence="4">
    <location>
        <begin position="50"/>
        <end position="190"/>
    </location>
</feature>
<dbReference type="SUPFAM" id="SSF52833">
    <property type="entry name" value="Thioredoxin-like"/>
    <property type="match status" value="1"/>
</dbReference>
<dbReference type="AlphaFoldDB" id="A0A1V2ZVE7"/>
<dbReference type="InterPro" id="IPR017937">
    <property type="entry name" value="Thioredoxin_CS"/>
</dbReference>
<organism evidence="5 6">
    <name type="scientific">Thioalkalivibrio halophilus</name>
    <dbReference type="NCBI Taxonomy" id="252474"/>
    <lineage>
        <taxon>Bacteria</taxon>
        <taxon>Pseudomonadati</taxon>
        <taxon>Pseudomonadota</taxon>
        <taxon>Gammaproteobacteria</taxon>
        <taxon>Chromatiales</taxon>
        <taxon>Ectothiorhodospiraceae</taxon>
        <taxon>Thioalkalivibrio</taxon>
    </lineage>
</organism>
<evidence type="ECO:0000256" key="1">
    <source>
        <dbReference type="ARBA" id="ARBA00023284"/>
    </source>
</evidence>
<accession>A0A1V2ZVE7</accession>
<dbReference type="PANTHER" id="PTHR42852:SF17">
    <property type="entry name" value="THIOREDOXIN-LIKE PROTEIN HI_1115"/>
    <property type="match status" value="1"/>
</dbReference>
<dbReference type="PROSITE" id="PS51352">
    <property type="entry name" value="THIOREDOXIN_2"/>
    <property type="match status" value="1"/>
</dbReference>
<name>A0A1V2ZVE7_9GAMM</name>
<dbReference type="CDD" id="cd02966">
    <property type="entry name" value="TlpA_like_family"/>
    <property type="match status" value="1"/>
</dbReference>
<evidence type="ECO:0000256" key="3">
    <source>
        <dbReference type="SAM" id="SignalP"/>
    </source>
</evidence>
<keyword evidence="6" id="KW-1185">Reference proteome</keyword>
<feature type="chain" id="PRO_5013002520" evidence="3">
    <location>
        <begin position="24"/>
        <end position="190"/>
    </location>
</feature>
<dbReference type="PANTHER" id="PTHR42852">
    <property type="entry name" value="THIOL:DISULFIDE INTERCHANGE PROTEIN DSBE"/>
    <property type="match status" value="1"/>
</dbReference>
<dbReference type="InterPro" id="IPR036249">
    <property type="entry name" value="Thioredoxin-like_sf"/>
</dbReference>
<dbReference type="Proteomes" id="UP000189177">
    <property type="component" value="Unassembled WGS sequence"/>
</dbReference>
<dbReference type="Gene3D" id="3.40.30.10">
    <property type="entry name" value="Glutaredoxin"/>
    <property type="match status" value="1"/>
</dbReference>
<reference evidence="5 6" key="1">
    <citation type="submission" date="2017-02" db="EMBL/GenBank/DDBJ databases">
        <title>Genomic diversity within the haloalkaliphilic genus Thioalkalivibrio.</title>
        <authorList>
            <person name="Ahn A.-C."/>
            <person name="Meier-Kolthoff J."/>
            <person name="Overmars L."/>
            <person name="Richter M."/>
            <person name="Woyke T."/>
            <person name="Sorokin D.Y."/>
            <person name="Muyzer G."/>
        </authorList>
    </citation>
    <scope>NUCLEOTIDE SEQUENCE [LARGE SCALE GENOMIC DNA]</scope>
    <source>
        <strain evidence="5 6">HL17</strain>
    </source>
</reference>
<dbReference type="InterPro" id="IPR000866">
    <property type="entry name" value="AhpC/TSA"/>
</dbReference>
<feature type="signal peptide" evidence="3">
    <location>
        <begin position="1"/>
        <end position="23"/>
    </location>
</feature>
<dbReference type="PROSITE" id="PS51257">
    <property type="entry name" value="PROKAR_LIPOPROTEIN"/>
    <property type="match status" value="1"/>
</dbReference>
<dbReference type="Pfam" id="PF00578">
    <property type="entry name" value="AhpC-TSA"/>
    <property type="match status" value="1"/>
</dbReference>
<keyword evidence="1" id="KW-0676">Redox-active center</keyword>
<dbReference type="InterPro" id="IPR050553">
    <property type="entry name" value="Thioredoxin_ResA/DsbE_sf"/>
</dbReference>
<dbReference type="EMBL" id="MUZR01000071">
    <property type="protein sequence ID" value="OOC08971.1"/>
    <property type="molecule type" value="Genomic_DNA"/>
</dbReference>
<comment type="caution">
    <text evidence="5">The sequence shown here is derived from an EMBL/GenBank/DDBJ whole genome shotgun (WGS) entry which is preliminary data.</text>
</comment>
<protein>
    <submittedName>
        <fullName evidence="5">Alkyl hydroperoxide reductase</fullName>
    </submittedName>
</protein>
<feature type="region of interest" description="Disordered" evidence="2">
    <location>
        <begin position="30"/>
        <end position="55"/>
    </location>
</feature>
<dbReference type="GO" id="GO:0015036">
    <property type="term" value="F:disulfide oxidoreductase activity"/>
    <property type="evidence" value="ECO:0007669"/>
    <property type="project" value="UniProtKB-ARBA"/>
</dbReference>
<sequence>MIGNRFWPAMALGLLAPALTACLDNNQSSNTATGGDPQVDAADIAGSGDTPAGDSRVDFTLPDLDGNPQTFSQWDGDLVVLNFWATWCPPCKKEMPLFQETWEQHRDEDFNIVAVAVDEQSATEQFVATYGIEFPILIGQDEAMEIQTEYGNRIGALPYTVVIDRNGTIRATHRGEVTEDDLDGWLEQYL</sequence>
<proteinExistence type="predicted"/>
<keyword evidence="3" id="KW-0732">Signal</keyword>